<gene>
    <name evidence="2" type="ORF">SAMN05660703_2788</name>
</gene>
<dbReference type="STRING" id="504486.SAMN05660703_2788"/>
<dbReference type="AlphaFoldDB" id="A0A1W2C3L5"/>
<dbReference type="InterPro" id="IPR036378">
    <property type="entry name" value="FAS1_dom_sf"/>
</dbReference>
<dbReference type="Gene3D" id="2.30.180.10">
    <property type="entry name" value="FAS1 domain"/>
    <property type="match status" value="1"/>
</dbReference>
<evidence type="ECO:0000313" key="3">
    <source>
        <dbReference type="Proteomes" id="UP000192360"/>
    </source>
</evidence>
<dbReference type="PROSITE" id="PS51257">
    <property type="entry name" value="PROKAR_LIPOPROTEIN"/>
    <property type="match status" value="1"/>
</dbReference>
<evidence type="ECO:0000313" key="2">
    <source>
        <dbReference type="EMBL" id="SMC79614.1"/>
    </source>
</evidence>
<protein>
    <recommendedName>
        <fullName evidence="4">Fasciclin domain-containing protein</fullName>
    </recommendedName>
</protein>
<keyword evidence="3" id="KW-1185">Reference proteome</keyword>
<keyword evidence="1" id="KW-0732">Signal</keyword>
<organism evidence="2 3">
    <name type="scientific">Cellulophaga tyrosinoxydans</name>
    <dbReference type="NCBI Taxonomy" id="504486"/>
    <lineage>
        <taxon>Bacteria</taxon>
        <taxon>Pseudomonadati</taxon>
        <taxon>Bacteroidota</taxon>
        <taxon>Flavobacteriia</taxon>
        <taxon>Flavobacteriales</taxon>
        <taxon>Flavobacteriaceae</taxon>
        <taxon>Cellulophaga</taxon>
    </lineage>
</organism>
<dbReference type="OrthoDB" id="837760at2"/>
<accession>A0A1W2C3L5</accession>
<reference evidence="2 3" key="1">
    <citation type="submission" date="2017-04" db="EMBL/GenBank/DDBJ databases">
        <authorList>
            <person name="Afonso C.L."/>
            <person name="Miller P.J."/>
            <person name="Scott M.A."/>
            <person name="Spackman E."/>
            <person name="Goraichik I."/>
            <person name="Dimitrov K.M."/>
            <person name="Suarez D.L."/>
            <person name="Swayne D.E."/>
        </authorList>
    </citation>
    <scope>NUCLEOTIDE SEQUENCE [LARGE SCALE GENOMIC DNA]</scope>
    <source>
        <strain evidence="2 3">DSM 21164</strain>
    </source>
</reference>
<evidence type="ECO:0000256" key="1">
    <source>
        <dbReference type="SAM" id="SignalP"/>
    </source>
</evidence>
<dbReference type="SUPFAM" id="SSF82153">
    <property type="entry name" value="FAS1 domain"/>
    <property type="match status" value="1"/>
</dbReference>
<dbReference type="RefSeq" id="WP_143312541.1">
    <property type="nucleotide sequence ID" value="NZ_FWXO01000005.1"/>
</dbReference>
<evidence type="ECO:0008006" key="4">
    <source>
        <dbReference type="Google" id="ProtNLM"/>
    </source>
</evidence>
<feature type="chain" id="PRO_5013003788" description="Fasciclin domain-containing protein" evidence="1">
    <location>
        <begin position="24"/>
        <end position="233"/>
    </location>
</feature>
<feature type="signal peptide" evidence="1">
    <location>
        <begin position="1"/>
        <end position="23"/>
    </location>
</feature>
<sequence>MKTFLKLKSVTILCLSFMFISCDLDLQESFNFEPEVDLTDPHANKTAWEFIQTRTALNEDGSFNGEELNYMIAAIKKAGFEDLYNQAVDTSRTYLLLNNNAFTGRGDVINIVTGSSTVPDGETPEQTMERVDTPEKLEKLRTVLRYHIVDAYVAQVPTLAVAEVRYIFQTLIPGDDGLIAFNRNSRWSIQINRAPAPLPTSATSQNENVRAHNYVFNNGIGHFIADPVRNRPY</sequence>
<name>A0A1W2C3L5_9FLAO</name>
<dbReference type="EMBL" id="FWXO01000005">
    <property type="protein sequence ID" value="SMC79614.1"/>
    <property type="molecule type" value="Genomic_DNA"/>
</dbReference>
<proteinExistence type="predicted"/>
<dbReference type="Proteomes" id="UP000192360">
    <property type="component" value="Unassembled WGS sequence"/>
</dbReference>